<evidence type="ECO:0000256" key="3">
    <source>
        <dbReference type="SAM" id="MobiDB-lite"/>
    </source>
</evidence>
<dbReference type="Proteomes" id="UP000037020">
    <property type="component" value="Unassembled WGS sequence"/>
</dbReference>
<dbReference type="InterPro" id="IPR016191">
    <property type="entry name" value="Ribonuclease/ribotoxin"/>
</dbReference>
<organism evidence="5 6">
    <name type="scientific">Streptomyces varsoviensis</name>
    <dbReference type="NCBI Taxonomy" id="67373"/>
    <lineage>
        <taxon>Bacteria</taxon>
        <taxon>Bacillati</taxon>
        <taxon>Actinomycetota</taxon>
        <taxon>Actinomycetes</taxon>
        <taxon>Kitasatosporales</taxon>
        <taxon>Streptomycetaceae</taxon>
        <taxon>Streptomyces</taxon>
    </lineage>
</organism>
<sequence>MLQRLFHHHVRALTAALAALLLLLLPACSSDKQKDSAASSASSSAPSSSAHHPGSTGGGAPDWAKGMKTVRTDRLPEEARKTLQLIDKGGPFPYPKDGTVFGNYEKRL</sequence>
<dbReference type="SUPFAM" id="SSF53933">
    <property type="entry name" value="Microbial ribonucleases"/>
    <property type="match status" value="1"/>
</dbReference>
<gene>
    <name evidence="5" type="ORF">ADK38_14365</name>
</gene>
<accession>A0ABR5J7V1</accession>
<keyword evidence="6" id="KW-1185">Reference proteome</keyword>
<keyword evidence="2" id="KW-0378">Hydrolase</keyword>
<feature type="compositionally biased region" description="Basic and acidic residues" evidence="3">
    <location>
        <begin position="70"/>
        <end position="80"/>
    </location>
</feature>
<feature type="signal peptide" evidence="4">
    <location>
        <begin position="1"/>
        <end position="29"/>
    </location>
</feature>
<keyword evidence="1" id="KW-0540">Nuclease</keyword>
<feature type="compositionally biased region" description="Low complexity" evidence="3">
    <location>
        <begin position="36"/>
        <end position="54"/>
    </location>
</feature>
<proteinExistence type="predicted"/>
<feature type="non-terminal residue" evidence="5">
    <location>
        <position position="108"/>
    </location>
</feature>
<reference evidence="5 6" key="1">
    <citation type="submission" date="2015-07" db="EMBL/GenBank/DDBJ databases">
        <authorList>
            <person name="Ju K.-S."/>
            <person name="Doroghazi J.R."/>
            <person name="Metcalf W.W."/>
        </authorList>
    </citation>
    <scope>NUCLEOTIDE SEQUENCE [LARGE SCALE GENOMIC DNA]</scope>
    <source>
        <strain evidence="5 6">NRRL B-3589</strain>
    </source>
</reference>
<evidence type="ECO:0000256" key="2">
    <source>
        <dbReference type="ARBA" id="ARBA00022801"/>
    </source>
</evidence>
<name>A0ABR5J7V1_9ACTN</name>
<feature type="region of interest" description="Disordered" evidence="3">
    <location>
        <begin position="33"/>
        <end position="80"/>
    </location>
</feature>
<feature type="chain" id="PRO_5045320475" evidence="4">
    <location>
        <begin position="30"/>
        <end position="108"/>
    </location>
</feature>
<evidence type="ECO:0000256" key="1">
    <source>
        <dbReference type="ARBA" id="ARBA00022722"/>
    </source>
</evidence>
<comment type="caution">
    <text evidence="5">The sequence shown here is derived from an EMBL/GenBank/DDBJ whole genome shotgun (WGS) entry which is preliminary data.</text>
</comment>
<protein>
    <submittedName>
        <fullName evidence="5">Guanine-specific ribonuclease N1 and T1</fullName>
    </submittedName>
</protein>
<evidence type="ECO:0000313" key="6">
    <source>
        <dbReference type="Proteomes" id="UP000037020"/>
    </source>
</evidence>
<evidence type="ECO:0000313" key="5">
    <source>
        <dbReference type="EMBL" id="KOG89428.1"/>
    </source>
</evidence>
<dbReference type="Gene3D" id="3.10.450.30">
    <property type="entry name" value="Microbial ribonucleases"/>
    <property type="match status" value="1"/>
</dbReference>
<keyword evidence="4" id="KW-0732">Signal</keyword>
<evidence type="ECO:0000256" key="4">
    <source>
        <dbReference type="SAM" id="SignalP"/>
    </source>
</evidence>
<dbReference type="EMBL" id="LGUT01001205">
    <property type="protein sequence ID" value="KOG89428.1"/>
    <property type="molecule type" value="Genomic_DNA"/>
</dbReference>